<evidence type="ECO:0000313" key="2">
    <source>
        <dbReference type="EMBL" id="TGD94076.1"/>
    </source>
</evidence>
<dbReference type="InterPro" id="IPR054189">
    <property type="entry name" value="DUF6894"/>
</dbReference>
<organism evidence="2 3">
    <name type="scientific">Methylobacterium nonmethylotrophicum</name>
    <dbReference type="NCBI Taxonomy" id="1141884"/>
    <lineage>
        <taxon>Bacteria</taxon>
        <taxon>Pseudomonadati</taxon>
        <taxon>Pseudomonadota</taxon>
        <taxon>Alphaproteobacteria</taxon>
        <taxon>Hyphomicrobiales</taxon>
        <taxon>Methylobacteriaceae</taxon>
        <taxon>Methylobacterium</taxon>
    </lineage>
</organism>
<comment type="caution">
    <text evidence="2">The sequence shown here is derived from an EMBL/GenBank/DDBJ whole genome shotgun (WGS) entry which is preliminary data.</text>
</comment>
<keyword evidence="3" id="KW-1185">Reference proteome</keyword>
<dbReference type="AlphaFoldDB" id="A0A4Z0NFA9"/>
<feature type="domain" description="DUF6894" evidence="1">
    <location>
        <begin position="3"/>
        <end position="71"/>
    </location>
</feature>
<dbReference type="Proteomes" id="UP000297535">
    <property type="component" value="Unassembled WGS sequence"/>
</dbReference>
<accession>A0A4Z0NFA9</accession>
<evidence type="ECO:0000313" key="3">
    <source>
        <dbReference type="Proteomes" id="UP000297535"/>
    </source>
</evidence>
<sequence length="79" mass="8966">MPRFYFDIHDEEWNRDTTGHEFSNLDDAIAQAKRTLPAMALDHLPQNGDHHTVTVLVTDEDGRPVYTATLSFNGLLLGR</sequence>
<gene>
    <name evidence="2" type="ORF">EU555_32680</name>
</gene>
<protein>
    <recommendedName>
        <fullName evidence="1">DUF6894 domain-containing protein</fullName>
    </recommendedName>
</protein>
<evidence type="ECO:0000259" key="1">
    <source>
        <dbReference type="Pfam" id="PF21834"/>
    </source>
</evidence>
<dbReference type="EMBL" id="SRLB01000046">
    <property type="protein sequence ID" value="TGD94076.1"/>
    <property type="molecule type" value="Genomic_DNA"/>
</dbReference>
<name>A0A4Z0NFA9_9HYPH</name>
<dbReference type="Pfam" id="PF21834">
    <property type="entry name" value="DUF6894"/>
    <property type="match status" value="1"/>
</dbReference>
<dbReference type="OrthoDB" id="8242967at2"/>
<reference evidence="2 3" key="1">
    <citation type="submission" date="2019-04" db="EMBL/GenBank/DDBJ databases">
        <authorList>
            <person name="Feng G."/>
            <person name="Zhu H."/>
        </authorList>
    </citation>
    <scope>NUCLEOTIDE SEQUENCE [LARGE SCALE GENOMIC DNA]</scope>
    <source>
        <strain evidence="2 3">6HR-1</strain>
    </source>
</reference>
<dbReference type="RefSeq" id="WP_135419506.1">
    <property type="nucleotide sequence ID" value="NZ_SRLB01000046.1"/>
</dbReference>
<proteinExistence type="predicted"/>